<keyword evidence="1" id="KW-0732">Signal</keyword>
<proteinExistence type="predicted"/>
<dbReference type="Proteomes" id="UP000199400">
    <property type="component" value="Unassembled WGS sequence"/>
</dbReference>
<organism evidence="2 3">
    <name type="scientific">Nannocystis exedens</name>
    <dbReference type="NCBI Taxonomy" id="54"/>
    <lineage>
        <taxon>Bacteria</taxon>
        <taxon>Pseudomonadati</taxon>
        <taxon>Myxococcota</taxon>
        <taxon>Polyangia</taxon>
        <taxon>Nannocystales</taxon>
        <taxon>Nannocystaceae</taxon>
        <taxon>Nannocystis</taxon>
    </lineage>
</organism>
<evidence type="ECO:0000313" key="3">
    <source>
        <dbReference type="Proteomes" id="UP000199400"/>
    </source>
</evidence>
<keyword evidence="3" id="KW-1185">Reference proteome</keyword>
<dbReference type="EMBL" id="FOMX01000003">
    <property type="protein sequence ID" value="SFD69453.1"/>
    <property type="molecule type" value="Genomic_DNA"/>
</dbReference>
<feature type="chain" id="PRO_5011686989" description="Lipoprotein" evidence="1">
    <location>
        <begin position="24"/>
        <end position="339"/>
    </location>
</feature>
<feature type="signal peptide" evidence="1">
    <location>
        <begin position="1"/>
        <end position="23"/>
    </location>
</feature>
<evidence type="ECO:0000313" key="2">
    <source>
        <dbReference type="EMBL" id="SFD69453.1"/>
    </source>
</evidence>
<name>A0A1I1UL27_9BACT</name>
<dbReference type="RefSeq" id="WP_096329672.1">
    <property type="nucleotide sequence ID" value="NZ_FOMX01000003.1"/>
</dbReference>
<sequence>MRSRLPHRVGLRALPATVAAALACAPADDATPVDLSADYDGLVLTDAPNAVAPLAWHAPRPDCPLAYRVRIDETFPPGLAEFLHTQEEHSQSVLVLGWGVQSTHVEKDMPEGQWSAGPVPKDRPFAGQLMFRGPKTSGRELLREWAASAELVGPASPDAACYERTWDPVEDALALAFPQLPGRRTRVGEVWRGARVEGRCNRSACVDPDSGAGGAAAHERPCATMSWRERLDGLYALAGAGGEVTTVAQIAGFWSDGQPLDKGVWSERTVLVDVEHGRPLRAEVFVHHNFTGIERHVVMDAVDGCPGGLVAAGWAAPAAVADERAALTAALERATHRKR</sequence>
<dbReference type="PROSITE" id="PS51257">
    <property type="entry name" value="PROKAR_LIPOPROTEIN"/>
    <property type="match status" value="1"/>
</dbReference>
<gene>
    <name evidence="2" type="ORF">SAMN02745121_01206</name>
</gene>
<accession>A0A1I1UL27</accession>
<dbReference type="AlphaFoldDB" id="A0A1I1UL27"/>
<evidence type="ECO:0000256" key="1">
    <source>
        <dbReference type="SAM" id="SignalP"/>
    </source>
</evidence>
<protein>
    <recommendedName>
        <fullName evidence="4">Lipoprotein</fullName>
    </recommendedName>
</protein>
<reference evidence="3" key="1">
    <citation type="submission" date="2016-10" db="EMBL/GenBank/DDBJ databases">
        <authorList>
            <person name="Varghese N."/>
            <person name="Submissions S."/>
        </authorList>
    </citation>
    <scope>NUCLEOTIDE SEQUENCE [LARGE SCALE GENOMIC DNA]</scope>
    <source>
        <strain evidence="3">ATCC 25963</strain>
    </source>
</reference>
<dbReference type="STRING" id="54.SAMN02745121_01206"/>
<evidence type="ECO:0008006" key="4">
    <source>
        <dbReference type="Google" id="ProtNLM"/>
    </source>
</evidence>
<dbReference type="OrthoDB" id="5511381at2"/>